<evidence type="ECO:0000313" key="9">
    <source>
        <dbReference type="Proteomes" id="UP000507222"/>
    </source>
</evidence>
<accession>A0A6J5V0W5</accession>
<dbReference type="Proteomes" id="UP000507222">
    <property type="component" value="Unassembled WGS sequence"/>
</dbReference>
<keyword evidence="3" id="KW-0238">DNA-binding</keyword>
<evidence type="ECO:0000256" key="6">
    <source>
        <dbReference type="SAM" id="MobiDB-lite"/>
    </source>
</evidence>
<reference evidence="8 9" key="1">
    <citation type="submission" date="2020-05" db="EMBL/GenBank/DDBJ databases">
        <authorList>
            <person name="Campoy J."/>
            <person name="Schneeberger K."/>
            <person name="Spophaly S."/>
        </authorList>
    </citation>
    <scope>NUCLEOTIDE SEQUENCE [LARGE SCALE GENOMIC DNA]</scope>
    <source>
        <strain evidence="8">PruArmRojPasFocal</strain>
    </source>
</reference>
<dbReference type="GO" id="GO:0003677">
    <property type="term" value="F:DNA binding"/>
    <property type="evidence" value="ECO:0007669"/>
    <property type="project" value="UniProtKB-KW"/>
</dbReference>
<sequence length="593" mass="66823">MKRKKKGKSSQSSKPITLLTLRAAKKEEEPSSRSKSQLQLVTTTTPFRLPDDWSVEEKRRPIRNTSSPGRIDKYYIEPGTGLKFRSLPAVQRYLTEGQIETHMKKLKPGSECNMQIIPGNTCTSSFILPDDWEIEKKRRKNSRVIDKTYIEPGTGQRFRSLRAVERYLTEGNENTPLKLSLCSGDQNIKSLPEVQSQKVVSTPLDINISGESDRPSKLNLGRPPVKVNWVLAGRGGNMWNPFMDDSEVSGCVKQKWFETFKSSMYGGDISAPSPKQTNTFARVTDSRVTMKKSRWSQSNPIPLPTKRPAGEEEEEEEPSRHSKRELQLVTTSPFRLADGWYVEEKRRPLSNTSHPGKIDRFAMFGLMPWPPSHLEPFHVIGQYYIEPGTGLKFRSLSAVQRYLTEGKIETRTKNSEPGNEWNKQITPRTTWSTSSFRLPDGWEVEEKQRNNSCIIDKTYIEPGTGQRFRSLISVERYLTGANEDTPLKALIPANKSGLSTGSGRQKMKSLGEIQSQKVVSSSLTRNISGANDRPSKLNFGRPPAKVKWVLGGPGGCMWNPFMDESKVPDSVLQKWSETFVSSVYGGNIGAPRS</sequence>
<dbReference type="EMBL" id="CAEKDK010000006">
    <property type="protein sequence ID" value="CAB4282530.1"/>
    <property type="molecule type" value="Genomic_DNA"/>
</dbReference>
<feature type="region of interest" description="Disordered" evidence="6">
    <location>
        <begin position="288"/>
        <end position="326"/>
    </location>
</feature>
<keyword evidence="2" id="KW-0805">Transcription regulation</keyword>
<dbReference type="PANTHER" id="PTHR12396">
    <property type="entry name" value="METHYL-CPG BINDING PROTEIN, MBD"/>
    <property type="match status" value="1"/>
</dbReference>
<gene>
    <name evidence="8" type="ORF">CURHAP_LOCUS36032</name>
</gene>
<feature type="domain" description="MBD" evidence="7">
    <location>
        <begin position="39"/>
        <end position="121"/>
    </location>
</feature>
<evidence type="ECO:0000256" key="2">
    <source>
        <dbReference type="ARBA" id="ARBA00023015"/>
    </source>
</evidence>
<dbReference type="AlphaFoldDB" id="A0A6J5V0W5"/>
<evidence type="ECO:0000259" key="7">
    <source>
        <dbReference type="PROSITE" id="PS50982"/>
    </source>
</evidence>
<dbReference type="GO" id="GO:0005634">
    <property type="term" value="C:nucleus"/>
    <property type="evidence" value="ECO:0007669"/>
    <property type="project" value="UniProtKB-SubCell"/>
</dbReference>
<keyword evidence="4" id="KW-0804">Transcription</keyword>
<dbReference type="SUPFAM" id="SSF54171">
    <property type="entry name" value="DNA-binding domain"/>
    <property type="match status" value="4"/>
</dbReference>
<dbReference type="InterPro" id="IPR001739">
    <property type="entry name" value="Methyl_CpG_DNA-bd"/>
</dbReference>
<comment type="subcellular location">
    <subcellularLocation>
        <location evidence="1">Nucleus</location>
    </subcellularLocation>
</comment>
<feature type="domain" description="MBD" evidence="7">
    <location>
        <begin position="428"/>
        <end position="505"/>
    </location>
</feature>
<evidence type="ECO:0000256" key="4">
    <source>
        <dbReference type="ARBA" id="ARBA00023163"/>
    </source>
</evidence>
<dbReference type="PROSITE" id="PS50982">
    <property type="entry name" value="MBD"/>
    <property type="match status" value="2"/>
</dbReference>
<feature type="region of interest" description="Disordered" evidence="6">
    <location>
        <begin position="1"/>
        <end position="43"/>
    </location>
</feature>
<evidence type="ECO:0000313" key="8">
    <source>
        <dbReference type="EMBL" id="CAB4282530.1"/>
    </source>
</evidence>
<dbReference type="InterPro" id="IPR016177">
    <property type="entry name" value="DNA-bd_dom_sf"/>
</dbReference>
<organism evidence="8 9">
    <name type="scientific">Prunus armeniaca</name>
    <name type="common">Apricot</name>
    <name type="synonym">Armeniaca vulgaris</name>
    <dbReference type="NCBI Taxonomy" id="36596"/>
    <lineage>
        <taxon>Eukaryota</taxon>
        <taxon>Viridiplantae</taxon>
        <taxon>Streptophyta</taxon>
        <taxon>Embryophyta</taxon>
        <taxon>Tracheophyta</taxon>
        <taxon>Spermatophyta</taxon>
        <taxon>Magnoliopsida</taxon>
        <taxon>eudicotyledons</taxon>
        <taxon>Gunneridae</taxon>
        <taxon>Pentapetalae</taxon>
        <taxon>rosids</taxon>
        <taxon>fabids</taxon>
        <taxon>Rosales</taxon>
        <taxon>Rosaceae</taxon>
        <taxon>Amygdaloideae</taxon>
        <taxon>Amygdaleae</taxon>
        <taxon>Prunus</taxon>
    </lineage>
</organism>
<dbReference type="Gene3D" id="3.30.890.10">
    <property type="entry name" value="Methyl-cpg-binding Protein 2, Chain A"/>
    <property type="match status" value="4"/>
</dbReference>
<keyword evidence="5" id="KW-0539">Nucleus</keyword>
<dbReference type="PANTHER" id="PTHR12396:SF38">
    <property type="entry name" value="METHYL-CPG-BINDING DOMAIN-CONTAINING PROTEIN 7"/>
    <property type="match status" value="1"/>
</dbReference>
<evidence type="ECO:0000256" key="3">
    <source>
        <dbReference type="ARBA" id="ARBA00023125"/>
    </source>
</evidence>
<name>A0A6J5V0W5_PRUAR</name>
<evidence type="ECO:0000256" key="1">
    <source>
        <dbReference type="ARBA" id="ARBA00004123"/>
    </source>
</evidence>
<protein>
    <recommendedName>
        <fullName evidence="7">MBD domain-containing protein</fullName>
    </recommendedName>
</protein>
<evidence type="ECO:0000256" key="5">
    <source>
        <dbReference type="ARBA" id="ARBA00023242"/>
    </source>
</evidence>
<proteinExistence type="predicted"/>
<dbReference type="Pfam" id="PF01429">
    <property type="entry name" value="MBD"/>
    <property type="match status" value="3"/>
</dbReference>